<evidence type="ECO:0000313" key="3">
    <source>
        <dbReference type="Proteomes" id="UP000178082"/>
    </source>
</evidence>
<evidence type="ECO:0000256" key="1">
    <source>
        <dbReference type="SAM" id="MobiDB-lite"/>
    </source>
</evidence>
<accession>A0A1F7SJF5</accession>
<gene>
    <name evidence="2" type="ORF">A3G31_07645</name>
</gene>
<comment type="caution">
    <text evidence="2">The sequence shown here is derived from an EMBL/GenBank/DDBJ whole genome shotgun (WGS) entry which is preliminary data.</text>
</comment>
<dbReference type="Proteomes" id="UP000178082">
    <property type="component" value="Unassembled WGS sequence"/>
</dbReference>
<organism evidence="2 3">
    <name type="scientific">Candidatus Schekmanbacteria bacterium RIFCSPLOWO2_12_FULL_38_15</name>
    <dbReference type="NCBI Taxonomy" id="1817883"/>
    <lineage>
        <taxon>Bacteria</taxon>
        <taxon>Candidatus Schekmaniibacteriota</taxon>
    </lineage>
</organism>
<name>A0A1F7SJF5_9BACT</name>
<feature type="compositionally biased region" description="Low complexity" evidence="1">
    <location>
        <begin position="51"/>
        <end position="60"/>
    </location>
</feature>
<dbReference type="EMBL" id="MGDI01000025">
    <property type="protein sequence ID" value="OGL53368.1"/>
    <property type="molecule type" value="Genomic_DNA"/>
</dbReference>
<proteinExistence type="predicted"/>
<evidence type="ECO:0000313" key="2">
    <source>
        <dbReference type="EMBL" id="OGL53368.1"/>
    </source>
</evidence>
<feature type="region of interest" description="Disordered" evidence="1">
    <location>
        <begin position="49"/>
        <end position="82"/>
    </location>
</feature>
<protein>
    <submittedName>
        <fullName evidence="2">Uncharacterized protein</fullName>
    </submittedName>
</protein>
<sequence>MDEFKFFSRKCSSCGSRRMKRVLSNFSTKKNESTADMVNELKRYGKVNFVPKSSGSSSLQGPPPGGCPYASDSQKNTGKKED</sequence>
<reference evidence="2 3" key="1">
    <citation type="journal article" date="2016" name="Nat. Commun.">
        <title>Thousands of microbial genomes shed light on interconnected biogeochemical processes in an aquifer system.</title>
        <authorList>
            <person name="Anantharaman K."/>
            <person name="Brown C.T."/>
            <person name="Hug L.A."/>
            <person name="Sharon I."/>
            <person name="Castelle C.J."/>
            <person name="Probst A.J."/>
            <person name="Thomas B.C."/>
            <person name="Singh A."/>
            <person name="Wilkins M.J."/>
            <person name="Karaoz U."/>
            <person name="Brodie E.L."/>
            <person name="Williams K.H."/>
            <person name="Hubbard S.S."/>
            <person name="Banfield J.F."/>
        </authorList>
    </citation>
    <scope>NUCLEOTIDE SEQUENCE [LARGE SCALE GENOMIC DNA]</scope>
</reference>
<dbReference type="AlphaFoldDB" id="A0A1F7SJF5"/>
<dbReference type="STRING" id="1817883.A3G31_07645"/>